<protein>
    <submittedName>
        <fullName evidence="1">Uncharacterized protein</fullName>
    </submittedName>
</protein>
<name>A0A8S5SE56_9CAUD</name>
<organism evidence="1">
    <name type="scientific">Siphoviridae sp. ctnpt50</name>
    <dbReference type="NCBI Taxonomy" id="2827941"/>
    <lineage>
        <taxon>Viruses</taxon>
        <taxon>Duplodnaviria</taxon>
        <taxon>Heunggongvirae</taxon>
        <taxon>Uroviricota</taxon>
        <taxon>Caudoviricetes</taxon>
    </lineage>
</organism>
<reference evidence="1" key="1">
    <citation type="journal article" date="2021" name="Proc. Natl. Acad. Sci. U.S.A.">
        <title>A Catalog of Tens of Thousands of Viruses from Human Metagenomes Reveals Hidden Associations with Chronic Diseases.</title>
        <authorList>
            <person name="Tisza M.J."/>
            <person name="Buck C.B."/>
        </authorList>
    </citation>
    <scope>NUCLEOTIDE SEQUENCE</scope>
    <source>
        <strain evidence="1">Ctnpt50</strain>
    </source>
</reference>
<proteinExistence type="predicted"/>
<sequence length="164" mass="19457">MKEIKLTIDGKEVQPTNEQLKMLGIEVRKNPFERVAEGKTYYRIDRDGKVDNFCEYGDSTDDALKMVNNYFNDESFASQVALRHLLYRKLLEFAYENDGEDVKEWDGSNERWTIRYGSNLNKFFAYSQERYKAPDVYFSSKEATERAINEVVEPFMEEHPDFIW</sequence>
<dbReference type="EMBL" id="BK032577">
    <property type="protein sequence ID" value="DAF48983.1"/>
    <property type="molecule type" value="Genomic_DNA"/>
</dbReference>
<accession>A0A8S5SE56</accession>
<evidence type="ECO:0000313" key="1">
    <source>
        <dbReference type="EMBL" id="DAF48983.1"/>
    </source>
</evidence>